<accession>A0ABP9G0V4</accession>
<dbReference type="PANTHER" id="PTHR43333">
    <property type="entry name" value="2-HACID_DH_C DOMAIN-CONTAINING PROTEIN"/>
    <property type="match status" value="1"/>
</dbReference>
<keyword evidence="1" id="KW-0560">Oxidoreductase</keyword>
<dbReference type="PANTHER" id="PTHR43333:SF1">
    <property type="entry name" value="D-ISOMER SPECIFIC 2-HYDROXYACID DEHYDROGENASE NAD-BINDING DOMAIN-CONTAINING PROTEIN"/>
    <property type="match status" value="1"/>
</dbReference>
<dbReference type="CDD" id="cd05300">
    <property type="entry name" value="2-Hacid_dh_1"/>
    <property type="match status" value="1"/>
</dbReference>
<evidence type="ECO:0000259" key="3">
    <source>
        <dbReference type="Pfam" id="PF02826"/>
    </source>
</evidence>
<dbReference type="InterPro" id="IPR029753">
    <property type="entry name" value="D-isomer_DH_CS"/>
</dbReference>
<dbReference type="PROSITE" id="PS00671">
    <property type="entry name" value="D_2_HYDROXYACID_DH_3"/>
    <property type="match status" value="1"/>
</dbReference>
<evidence type="ECO:0000313" key="4">
    <source>
        <dbReference type="EMBL" id="GAA4917289.1"/>
    </source>
</evidence>
<dbReference type="RefSeq" id="WP_345477064.1">
    <property type="nucleotide sequence ID" value="NZ_BAABLW010000005.1"/>
</dbReference>
<dbReference type="InterPro" id="IPR036291">
    <property type="entry name" value="NAD(P)-bd_dom_sf"/>
</dbReference>
<reference evidence="5" key="1">
    <citation type="journal article" date="2019" name="Int. J. Syst. Evol. Microbiol.">
        <title>The Global Catalogue of Microorganisms (GCM) 10K type strain sequencing project: providing services to taxonomists for standard genome sequencing and annotation.</title>
        <authorList>
            <consortium name="The Broad Institute Genomics Platform"/>
            <consortium name="The Broad Institute Genome Sequencing Center for Infectious Disease"/>
            <person name="Wu L."/>
            <person name="Ma J."/>
        </authorList>
    </citation>
    <scope>NUCLEOTIDE SEQUENCE [LARGE SCALE GENOMIC DNA]</scope>
    <source>
        <strain evidence="5">JCM 19129</strain>
    </source>
</reference>
<evidence type="ECO:0000256" key="1">
    <source>
        <dbReference type="ARBA" id="ARBA00023002"/>
    </source>
</evidence>
<keyword evidence="2" id="KW-0520">NAD</keyword>
<dbReference type="InterPro" id="IPR006140">
    <property type="entry name" value="D-isomer_DH_NAD-bd"/>
</dbReference>
<keyword evidence="5" id="KW-1185">Reference proteome</keyword>
<dbReference type="EMBL" id="BAABLW010000005">
    <property type="protein sequence ID" value="GAA4917289.1"/>
    <property type="molecule type" value="Genomic_DNA"/>
</dbReference>
<evidence type="ECO:0000256" key="2">
    <source>
        <dbReference type="ARBA" id="ARBA00023027"/>
    </source>
</evidence>
<dbReference type="SUPFAM" id="SSF51735">
    <property type="entry name" value="NAD(P)-binding Rossmann-fold domains"/>
    <property type="match status" value="1"/>
</dbReference>
<evidence type="ECO:0000313" key="5">
    <source>
        <dbReference type="Proteomes" id="UP001500368"/>
    </source>
</evidence>
<name>A0ABP9G0V4_9MICC</name>
<organism evidence="4 5">
    <name type="scientific">Nesterenkonia rhizosphaerae</name>
    <dbReference type="NCBI Taxonomy" id="1348272"/>
    <lineage>
        <taxon>Bacteria</taxon>
        <taxon>Bacillati</taxon>
        <taxon>Actinomycetota</taxon>
        <taxon>Actinomycetes</taxon>
        <taxon>Micrococcales</taxon>
        <taxon>Micrococcaceae</taxon>
        <taxon>Nesterenkonia</taxon>
    </lineage>
</organism>
<comment type="caution">
    <text evidence="4">The sequence shown here is derived from an EMBL/GenBank/DDBJ whole genome shotgun (WGS) entry which is preliminary data.</text>
</comment>
<feature type="domain" description="D-isomer specific 2-hydroxyacid dehydrogenase NAD-binding" evidence="3">
    <location>
        <begin position="124"/>
        <end position="301"/>
    </location>
</feature>
<dbReference type="Gene3D" id="3.40.50.720">
    <property type="entry name" value="NAD(P)-binding Rossmann-like Domain"/>
    <property type="match status" value="2"/>
</dbReference>
<dbReference type="Pfam" id="PF02826">
    <property type="entry name" value="2-Hacid_dh_C"/>
    <property type="match status" value="1"/>
</dbReference>
<proteinExistence type="predicted"/>
<sequence length="349" mass="38601">MSTAWERAVQAPEGREIRRVVFSLLWEKPDVDRLREAFYPAEVVALHPRQQKELERELEHADVAVTWGDIDERFIKAPNLRWVHCDHAGLTRSARPEVFEKGLLVTGSAGRSAAALAQHAFYFALALTFDAPGLIDKQRAHEWGGIPGYNERDALWGKTLGIIGYGNTGREMGKLGKAFGMRVLAYKRRAAEVDESVNQLFAADAGDSVDTMLEQCDVVMLAANLSDETYHILSRERIALLQSGAYVINLGRGGLIDQKALVDALNSGAVAGAGLDVTDPEPLPPGDPLWDAPNVLITPHQTPKLPDRTGRSIQVIQENIRRYRAGERLLNLMTPRDVFTGTLPAPKRR</sequence>
<dbReference type="SUPFAM" id="SSF52283">
    <property type="entry name" value="Formate/glycerate dehydrogenase catalytic domain-like"/>
    <property type="match status" value="1"/>
</dbReference>
<protein>
    <submittedName>
        <fullName evidence="4">D-2-hydroxyacid dehydrogenase</fullName>
    </submittedName>
</protein>
<dbReference type="Proteomes" id="UP001500368">
    <property type="component" value="Unassembled WGS sequence"/>
</dbReference>
<gene>
    <name evidence="4" type="ORF">GCM10025790_10990</name>
</gene>